<evidence type="ECO:0000256" key="2">
    <source>
        <dbReference type="ARBA" id="ARBA00022603"/>
    </source>
</evidence>
<keyword evidence="3 5" id="KW-0808">Transferase</keyword>
<dbReference type="HAMAP" id="MF_00787">
    <property type="entry name" value="CbiD"/>
    <property type="match status" value="1"/>
</dbReference>
<dbReference type="GO" id="GO:0019251">
    <property type="term" value="P:anaerobic cobalamin biosynthetic process"/>
    <property type="evidence" value="ECO:0007669"/>
    <property type="project" value="UniProtKB-UniRule"/>
</dbReference>
<dbReference type="Proteomes" id="UP000063964">
    <property type="component" value="Chromosome"/>
</dbReference>
<evidence type="ECO:0000256" key="3">
    <source>
        <dbReference type="ARBA" id="ARBA00022679"/>
    </source>
</evidence>
<organism evidence="6 7">
    <name type="scientific">Desulfomicrobium orale DSM 12838</name>
    <dbReference type="NCBI Taxonomy" id="888061"/>
    <lineage>
        <taxon>Bacteria</taxon>
        <taxon>Pseudomonadati</taxon>
        <taxon>Thermodesulfobacteriota</taxon>
        <taxon>Desulfovibrionia</taxon>
        <taxon>Desulfovibrionales</taxon>
        <taxon>Desulfomicrobiaceae</taxon>
        <taxon>Desulfomicrobium</taxon>
    </lineage>
</organism>
<dbReference type="RefSeq" id="WP_066608177.1">
    <property type="nucleotide sequence ID" value="NZ_CP014230.1"/>
</dbReference>
<sequence>MSLRTGFTTGTAAAAAAKAAALHLLTGAAPRRVDVPLPVGGRLDISILESGLKNETAESAVKKDGGDDPDVTHGAVIRARVSSRNGTEILLSGGSGVGVVTRPGLPVPVGQHAINPAPRAQILRALDEARSEAGKSAAGLAVEIRVDDGEKLAARTFNPRLGIVGGISILGTRGTVKPFSHWAYQATIRQCLDVLLACGLSPCLTTGGRSERFLRLAEPGIAETACVQVADFFSFSMREAGKRRFSHVLWGIFFGKLVKHAQGYRYTHARESNLDLRALAAWCAQCGFDEAACARVAGANTARQVLEDLAGYPQASGLYALLADRARVCARRFSGTDMRVDYLLFDFSGRVLHDTREAA</sequence>
<dbReference type="PIRSF" id="PIRSF026782">
    <property type="entry name" value="CbiD"/>
    <property type="match status" value="1"/>
</dbReference>
<dbReference type="AlphaFoldDB" id="A0A0X8JS06"/>
<evidence type="ECO:0000256" key="4">
    <source>
        <dbReference type="ARBA" id="ARBA00022691"/>
    </source>
</evidence>
<dbReference type="KEGG" id="doa:AXF15_12565"/>
<comment type="function">
    <text evidence="5">Catalyzes the methylation of C-1 in cobalt-precorrin-5B to form cobalt-precorrin-6A.</text>
</comment>
<keyword evidence="4 5" id="KW-0949">S-adenosyl-L-methionine</keyword>
<dbReference type="OrthoDB" id="6439987at2"/>
<name>A0A0X8JS06_9BACT</name>
<dbReference type="NCBIfam" id="NF000849">
    <property type="entry name" value="PRK00075.1-1"/>
    <property type="match status" value="1"/>
</dbReference>
<keyword evidence="1 5" id="KW-0169">Cobalamin biosynthesis</keyword>
<dbReference type="Gene3D" id="3.30.2110.10">
    <property type="entry name" value="CbiD-like"/>
    <property type="match status" value="1"/>
</dbReference>
<keyword evidence="2 5" id="KW-0489">Methyltransferase</keyword>
<dbReference type="InterPro" id="IPR036074">
    <property type="entry name" value="CbiD_sf"/>
</dbReference>
<protein>
    <recommendedName>
        <fullName evidence="5">Cobalt-precorrin-5B C(1)-methyltransferase</fullName>
        <ecNumber evidence="5">2.1.1.195</ecNumber>
    </recommendedName>
    <alternativeName>
        <fullName evidence="5">Cobalt-precorrin-6A synthase</fullName>
    </alternativeName>
</protein>
<dbReference type="GO" id="GO:0032259">
    <property type="term" value="P:methylation"/>
    <property type="evidence" value="ECO:0007669"/>
    <property type="project" value="UniProtKB-KW"/>
</dbReference>
<dbReference type="EMBL" id="CP014230">
    <property type="protein sequence ID" value="AMD93849.1"/>
    <property type="molecule type" value="Genomic_DNA"/>
</dbReference>
<comment type="pathway">
    <text evidence="5">Cofactor biosynthesis; adenosylcobalamin biosynthesis; cob(II)yrinate a,c-diamide from sirohydrochlorin (anaerobic route): step 6/10.</text>
</comment>
<evidence type="ECO:0000256" key="1">
    <source>
        <dbReference type="ARBA" id="ARBA00022573"/>
    </source>
</evidence>
<dbReference type="NCBIfam" id="TIGR00312">
    <property type="entry name" value="cbiD"/>
    <property type="match status" value="1"/>
</dbReference>
<dbReference type="Pfam" id="PF01888">
    <property type="entry name" value="CbiD"/>
    <property type="match status" value="1"/>
</dbReference>
<dbReference type="STRING" id="888061.AXF15_12565"/>
<comment type="similarity">
    <text evidence="5">Belongs to the CbiD family.</text>
</comment>
<gene>
    <name evidence="5" type="primary">cbiD</name>
    <name evidence="6" type="ORF">AXF15_12565</name>
</gene>
<dbReference type="InterPro" id="IPR002748">
    <property type="entry name" value="CbiD"/>
</dbReference>
<reference evidence="7" key="1">
    <citation type="submission" date="2016-02" db="EMBL/GenBank/DDBJ databases">
        <authorList>
            <person name="Holder M.E."/>
            <person name="Ajami N.J."/>
            <person name="Petrosino J.F."/>
        </authorList>
    </citation>
    <scope>NUCLEOTIDE SEQUENCE [LARGE SCALE GENOMIC DNA]</scope>
    <source>
        <strain evidence="7">DSM 12838</strain>
    </source>
</reference>
<dbReference type="PANTHER" id="PTHR35863">
    <property type="entry name" value="COBALT-PRECORRIN-5B C(1)-METHYLTRANSFERASE"/>
    <property type="match status" value="1"/>
</dbReference>
<dbReference type="SUPFAM" id="SSF111342">
    <property type="entry name" value="CbiD-like"/>
    <property type="match status" value="1"/>
</dbReference>
<proteinExistence type="inferred from homology"/>
<accession>A0A0X8JS06</accession>
<dbReference type="UniPathway" id="UPA00148">
    <property type="reaction ID" value="UER00227"/>
</dbReference>
<keyword evidence="7" id="KW-1185">Reference proteome</keyword>
<dbReference type="EC" id="2.1.1.195" evidence="5"/>
<evidence type="ECO:0000313" key="7">
    <source>
        <dbReference type="Proteomes" id="UP000063964"/>
    </source>
</evidence>
<dbReference type="PANTHER" id="PTHR35863:SF1">
    <property type="entry name" value="COBALT-PRECORRIN-5B C(1)-METHYLTRANSFERASE"/>
    <property type="match status" value="1"/>
</dbReference>
<comment type="catalytic activity">
    <reaction evidence="5">
        <text>Co-precorrin-5B + S-adenosyl-L-methionine = Co-precorrin-6A + S-adenosyl-L-homocysteine</text>
        <dbReference type="Rhea" id="RHEA:26285"/>
        <dbReference type="ChEBI" id="CHEBI:57856"/>
        <dbReference type="ChEBI" id="CHEBI:59789"/>
        <dbReference type="ChEBI" id="CHEBI:60063"/>
        <dbReference type="ChEBI" id="CHEBI:60064"/>
        <dbReference type="EC" id="2.1.1.195"/>
    </reaction>
</comment>
<evidence type="ECO:0000313" key="6">
    <source>
        <dbReference type="EMBL" id="AMD93849.1"/>
    </source>
</evidence>
<dbReference type="GO" id="GO:0043780">
    <property type="term" value="F:cobalt-precorrin-5B C1-methyltransferase activity"/>
    <property type="evidence" value="ECO:0007669"/>
    <property type="project" value="RHEA"/>
</dbReference>
<evidence type="ECO:0000256" key="5">
    <source>
        <dbReference type="HAMAP-Rule" id="MF_00787"/>
    </source>
</evidence>